<reference evidence="7 8" key="1">
    <citation type="submission" date="2019-02" db="EMBL/GenBank/DDBJ databases">
        <title>Genome sequencing of the rare red list fungi Antrodiella citrinella (Flaviporus citrinellus).</title>
        <authorList>
            <person name="Buettner E."/>
            <person name="Kellner H."/>
        </authorList>
    </citation>
    <scope>NUCLEOTIDE SEQUENCE [LARGE SCALE GENOMIC DNA]</scope>
    <source>
        <strain evidence="7 8">DSM 108506</strain>
    </source>
</reference>
<dbReference type="Pfam" id="PF08637">
    <property type="entry name" value="NCA2"/>
    <property type="match status" value="1"/>
</dbReference>
<keyword evidence="5 6" id="KW-0472">Membrane</keyword>
<dbReference type="PANTHER" id="PTHR28234">
    <property type="entry name" value="NUCLEAR CONTROL OF ATPASE PROTEIN 2"/>
    <property type="match status" value="1"/>
</dbReference>
<evidence type="ECO:0008006" key="9">
    <source>
        <dbReference type="Google" id="ProtNLM"/>
    </source>
</evidence>
<evidence type="ECO:0000256" key="4">
    <source>
        <dbReference type="ARBA" id="ARBA00023128"/>
    </source>
</evidence>
<protein>
    <recommendedName>
        <fullName evidence="9">NCA2-domain-containing protein</fullName>
    </recommendedName>
</protein>
<dbReference type="AlphaFoldDB" id="A0A4S4MTC4"/>
<comment type="subcellular location">
    <subcellularLocation>
        <location evidence="1">Mitochondrion membrane</location>
        <topology evidence="1">Multi-pass membrane protein</topology>
    </subcellularLocation>
</comment>
<dbReference type="InterPro" id="IPR013946">
    <property type="entry name" value="NCA2-like"/>
</dbReference>
<gene>
    <name evidence="7" type="ORF">EUX98_g5487</name>
</gene>
<evidence type="ECO:0000256" key="5">
    <source>
        <dbReference type="ARBA" id="ARBA00023136"/>
    </source>
</evidence>
<evidence type="ECO:0000256" key="2">
    <source>
        <dbReference type="ARBA" id="ARBA00022692"/>
    </source>
</evidence>
<evidence type="ECO:0000256" key="1">
    <source>
        <dbReference type="ARBA" id="ARBA00004225"/>
    </source>
</evidence>
<evidence type="ECO:0000313" key="7">
    <source>
        <dbReference type="EMBL" id="THH28707.1"/>
    </source>
</evidence>
<comment type="caution">
    <text evidence="7">The sequence shown here is derived from an EMBL/GenBank/DDBJ whole genome shotgun (WGS) entry which is preliminary data.</text>
</comment>
<feature type="transmembrane region" description="Helical" evidence="6">
    <location>
        <begin position="529"/>
        <end position="551"/>
    </location>
</feature>
<evidence type="ECO:0000256" key="3">
    <source>
        <dbReference type="ARBA" id="ARBA00022989"/>
    </source>
</evidence>
<dbReference type="PANTHER" id="PTHR28234:SF1">
    <property type="entry name" value="NUCLEAR CONTROL OF ATPASE PROTEIN 2"/>
    <property type="match status" value="1"/>
</dbReference>
<dbReference type="OrthoDB" id="413313at2759"/>
<dbReference type="GO" id="GO:0005741">
    <property type="term" value="C:mitochondrial outer membrane"/>
    <property type="evidence" value="ECO:0007669"/>
    <property type="project" value="TreeGrafter"/>
</dbReference>
<sequence>MSTFVAHLGHELCLKALAPPISATSPIPTDSLQAQAAPSQTVEALRNYFARLLPPTTILDAQKCLSELEALDDDLQADLFSAASEQEDGGRLDEETVALRRAILGKLVLGLYVQVLNVFLDEASSADTEAEWWGDVSRSRWNVALHLLQTLPRRLLDVCRTIVDTVRSHNVPLQLSVFSPSSLRRLFPTRNVLRPNTLTVALFPYLRHQPYGAALSHTHFVSTKQSRVSTFKKDAKAIADTVLSSIYDHTGHMWACATYPFDLVEGECYFKRQQLEKIRDHRADTLGQLSGMRYMLSSTLEGDVDAPRLSDLISLLQMTLSRGDAGSTTTMALLRTFAYTTLPRHISGHDDHMAAHGLRRPSRWTLIWPKVVFLPPLALYAIRSAYVSRASLAHLAHDTVDTLRDFWEDWLLAPLKEVVKTVRAGSDDGVIITRESVKADLDSLERMTLALAQDKLGYGPDQMAALSRQIRLGDLTPVMQLYEDDIKSPLRSAVGGTLLRTLFVQVQKAKVDIDQALSGIDKLLKSQELTFAFVGVAPALAIVYAAGGAVHRLWSGTTGRGRYGGKRRRVRVWLAMSDVSASVCGDAPACALAAA</sequence>
<accession>A0A4S4MTC4</accession>
<name>A0A4S4MTC4_9APHY</name>
<keyword evidence="8" id="KW-1185">Reference proteome</keyword>
<keyword evidence="3 6" id="KW-1133">Transmembrane helix</keyword>
<evidence type="ECO:0000313" key="8">
    <source>
        <dbReference type="Proteomes" id="UP000308730"/>
    </source>
</evidence>
<dbReference type="EMBL" id="SGPM01000162">
    <property type="protein sequence ID" value="THH28707.1"/>
    <property type="molecule type" value="Genomic_DNA"/>
</dbReference>
<organism evidence="7 8">
    <name type="scientific">Antrodiella citrinella</name>
    <dbReference type="NCBI Taxonomy" id="2447956"/>
    <lineage>
        <taxon>Eukaryota</taxon>
        <taxon>Fungi</taxon>
        <taxon>Dikarya</taxon>
        <taxon>Basidiomycota</taxon>
        <taxon>Agaricomycotina</taxon>
        <taxon>Agaricomycetes</taxon>
        <taxon>Polyporales</taxon>
        <taxon>Steccherinaceae</taxon>
        <taxon>Antrodiella</taxon>
    </lineage>
</organism>
<keyword evidence="4" id="KW-0496">Mitochondrion</keyword>
<proteinExistence type="predicted"/>
<evidence type="ECO:0000256" key="6">
    <source>
        <dbReference type="SAM" id="Phobius"/>
    </source>
</evidence>
<dbReference type="Proteomes" id="UP000308730">
    <property type="component" value="Unassembled WGS sequence"/>
</dbReference>
<keyword evidence="2 6" id="KW-0812">Transmembrane</keyword>